<accession>A0ABD2SPA8</accession>
<reference evidence="2 3" key="1">
    <citation type="submission" date="2024-05" db="EMBL/GenBank/DDBJ databases">
        <title>De novo assembly of an allotetraploid wild potato.</title>
        <authorList>
            <person name="Hosaka A.J."/>
        </authorList>
    </citation>
    <scope>NUCLEOTIDE SEQUENCE [LARGE SCALE GENOMIC DNA]</scope>
    <source>
        <tissue evidence="2">Young leaves</tissue>
    </source>
</reference>
<feature type="transmembrane region" description="Helical" evidence="1">
    <location>
        <begin position="34"/>
        <end position="54"/>
    </location>
</feature>
<comment type="caution">
    <text evidence="2">The sequence shown here is derived from an EMBL/GenBank/DDBJ whole genome shotgun (WGS) entry which is preliminary data.</text>
</comment>
<evidence type="ECO:0000313" key="2">
    <source>
        <dbReference type="EMBL" id="KAL3345695.1"/>
    </source>
</evidence>
<dbReference type="Proteomes" id="UP001627284">
    <property type="component" value="Unassembled WGS sequence"/>
</dbReference>
<keyword evidence="1" id="KW-0472">Membrane</keyword>
<sequence>MRKLADQQDYAMVCANTKTDSRSHIGLLTLMQQWLLLLLYFVELIIPISIDFSINPNSFSNLAKAIKQRNYDGECPFSINFSNSHSSNSYYPFKSRIANYESWSLSLFVNKELYDGLFIVEKVTDVPNIQDDVS</sequence>
<keyword evidence="1" id="KW-1133">Transmembrane helix</keyword>
<dbReference type="AlphaFoldDB" id="A0ABD2SPA8"/>
<dbReference type="EMBL" id="JBJKTR010000014">
    <property type="protein sequence ID" value="KAL3345695.1"/>
    <property type="molecule type" value="Genomic_DNA"/>
</dbReference>
<dbReference type="EMBL" id="JBJKTR010000014">
    <property type="protein sequence ID" value="KAL3345694.1"/>
    <property type="molecule type" value="Genomic_DNA"/>
</dbReference>
<evidence type="ECO:0000313" key="3">
    <source>
        <dbReference type="Proteomes" id="UP001627284"/>
    </source>
</evidence>
<keyword evidence="3" id="KW-1185">Reference proteome</keyword>
<gene>
    <name evidence="2" type="ORF">AABB24_024574</name>
</gene>
<protein>
    <submittedName>
        <fullName evidence="2">Uncharacterized protein</fullName>
    </submittedName>
</protein>
<evidence type="ECO:0000256" key="1">
    <source>
        <dbReference type="SAM" id="Phobius"/>
    </source>
</evidence>
<dbReference type="EMBL" id="JBJKTR010000014">
    <property type="protein sequence ID" value="KAL3345693.1"/>
    <property type="molecule type" value="Genomic_DNA"/>
</dbReference>
<proteinExistence type="predicted"/>
<name>A0ABD2SPA8_9SOLN</name>
<organism evidence="2 3">
    <name type="scientific">Solanum stoloniferum</name>
    <dbReference type="NCBI Taxonomy" id="62892"/>
    <lineage>
        <taxon>Eukaryota</taxon>
        <taxon>Viridiplantae</taxon>
        <taxon>Streptophyta</taxon>
        <taxon>Embryophyta</taxon>
        <taxon>Tracheophyta</taxon>
        <taxon>Spermatophyta</taxon>
        <taxon>Magnoliopsida</taxon>
        <taxon>eudicotyledons</taxon>
        <taxon>Gunneridae</taxon>
        <taxon>Pentapetalae</taxon>
        <taxon>asterids</taxon>
        <taxon>lamiids</taxon>
        <taxon>Solanales</taxon>
        <taxon>Solanaceae</taxon>
        <taxon>Solanoideae</taxon>
        <taxon>Solaneae</taxon>
        <taxon>Solanum</taxon>
    </lineage>
</organism>
<keyword evidence="1" id="KW-0812">Transmembrane</keyword>